<comment type="caution">
    <text evidence="1">The sequence shown here is derived from an EMBL/GenBank/DDBJ whole genome shotgun (WGS) entry which is preliminary data.</text>
</comment>
<name>A3II64_9CHRO</name>
<gene>
    <name evidence="1" type="ORF">CY0110_16912</name>
</gene>
<proteinExistence type="predicted"/>
<reference evidence="1 2" key="1">
    <citation type="submission" date="2007-03" db="EMBL/GenBank/DDBJ databases">
        <authorList>
            <person name="Stal L."/>
            <person name="Ferriera S."/>
            <person name="Johnson J."/>
            <person name="Kravitz S."/>
            <person name="Beeson K."/>
            <person name="Sutton G."/>
            <person name="Rogers Y.-H."/>
            <person name="Friedman R."/>
            <person name="Frazier M."/>
            <person name="Venter J.C."/>
        </authorList>
    </citation>
    <scope>NUCLEOTIDE SEQUENCE [LARGE SCALE GENOMIC DNA]</scope>
    <source>
        <strain evidence="1 2">CCY0110</strain>
    </source>
</reference>
<dbReference type="Proteomes" id="UP000003781">
    <property type="component" value="Unassembled WGS sequence"/>
</dbReference>
<sequence>MFFVLRYNAPNTASKASANQETRPIVS</sequence>
<evidence type="ECO:0000313" key="2">
    <source>
        <dbReference type="Proteomes" id="UP000003781"/>
    </source>
</evidence>
<organism evidence="1 2">
    <name type="scientific">Crocosphaera chwakensis CCY0110</name>
    <dbReference type="NCBI Taxonomy" id="391612"/>
    <lineage>
        <taxon>Bacteria</taxon>
        <taxon>Bacillati</taxon>
        <taxon>Cyanobacteriota</taxon>
        <taxon>Cyanophyceae</taxon>
        <taxon>Oscillatoriophycideae</taxon>
        <taxon>Chroococcales</taxon>
        <taxon>Aphanothecaceae</taxon>
        <taxon>Crocosphaera</taxon>
        <taxon>Crocosphaera chwakensis</taxon>
    </lineage>
</organism>
<keyword evidence="2" id="KW-1185">Reference proteome</keyword>
<dbReference type="AlphaFoldDB" id="A3II64"/>
<dbReference type="EMBL" id="AAXW01000002">
    <property type="protein sequence ID" value="EAZ93496.1"/>
    <property type="molecule type" value="Genomic_DNA"/>
</dbReference>
<evidence type="ECO:0000313" key="1">
    <source>
        <dbReference type="EMBL" id="EAZ93496.1"/>
    </source>
</evidence>
<accession>A3II64</accession>
<protein>
    <submittedName>
        <fullName evidence="1">Uncharacterized protein</fullName>
    </submittedName>
</protein>